<keyword evidence="11" id="KW-1185">Reference proteome</keyword>
<evidence type="ECO:0000256" key="1">
    <source>
        <dbReference type="ARBA" id="ARBA00004141"/>
    </source>
</evidence>
<keyword evidence="9" id="KW-1003">Cell membrane</keyword>
<keyword evidence="7 9" id="KW-0472">Membrane</keyword>
<dbReference type="STRING" id="77586.A0A0D9V4S0"/>
<dbReference type="GO" id="GO:0005769">
    <property type="term" value="C:early endosome"/>
    <property type="evidence" value="ECO:0007669"/>
    <property type="project" value="UniProtKB-SubCell"/>
</dbReference>
<feature type="transmembrane region" description="Helical" evidence="9">
    <location>
        <begin position="73"/>
        <end position="93"/>
    </location>
</feature>
<organism evidence="10 11">
    <name type="scientific">Leersia perrieri</name>
    <dbReference type="NCBI Taxonomy" id="77586"/>
    <lineage>
        <taxon>Eukaryota</taxon>
        <taxon>Viridiplantae</taxon>
        <taxon>Streptophyta</taxon>
        <taxon>Embryophyta</taxon>
        <taxon>Tracheophyta</taxon>
        <taxon>Spermatophyta</taxon>
        <taxon>Magnoliopsida</taxon>
        <taxon>Liliopsida</taxon>
        <taxon>Poales</taxon>
        <taxon>Poaceae</taxon>
        <taxon>BOP clade</taxon>
        <taxon>Oryzoideae</taxon>
        <taxon>Oryzeae</taxon>
        <taxon>Oryzinae</taxon>
        <taxon>Leersia</taxon>
    </lineage>
</organism>
<comment type="subcellular location">
    <subcellularLocation>
        <location evidence="9">Cell membrane</location>
        <topology evidence="9">Multi-pass membrane protein</topology>
    </subcellularLocation>
    <subcellularLocation>
        <location evidence="9">Early endosome</location>
    </subcellularLocation>
    <subcellularLocation>
        <location evidence="1">Membrane</location>
        <topology evidence="1">Multi-pass membrane protein</topology>
    </subcellularLocation>
</comment>
<feature type="transmembrane region" description="Helical" evidence="9">
    <location>
        <begin position="320"/>
        <end position="344"/>
    </location>
</feature>
<dbReference type="PANTHER" id="PTHR12570:SF65">
    <property type="entry name" value="MAGNESIUM TRANSPORTER NIPA9-RELATED"/>
    <property type="match status" value="1"/>
</dbReference>
<reference evidence="11" key="2">
    <citation type="submission" date="2013-12" db="EMBL/GenBank/DDBJ databases">
        <authorList>
            <person name="Yu Y."/>
            <person name="Lee S."/>
            <person name="de Baynast K."/>
            <person name="Wissotski M."/>
            <person name="Liu L."/>
            <person name="Talag J."/>
            <person name="Goicoechea J."/>
            <person name="Angelova A."/>
            <person name="Jetty R."/>
            <person name="Kudrna D."/>
            <person name="Golser W."/>
            <person name="Rivera L."/>
            <person name="Zhang J."/>
            <person name="Wing R."/>
        </authorList>
    </citation>
    <scope>NUCLEOTIDE SEQUENCE</scope>
</reference>
<keyword evidence="9" id="KW-0813">Transport</keyword>
<evidence type="ECO:0000256" key="9">
    <source>
        <dbReference type="RuleBase" id="RU363078"/>
    </source>
</evidence>
<dbReference type="PANTHER" id="PTHR12570">
    <property type="match status" value="1"/>
</dbReference>
<keyword evidence="6 9" id="KW-1133">Transmembrane helix</keyword>
<evidence type="ECO:0000256" key="7">
    <source>
        <dbReference type="ARBA" id="ARBA00023136"/>
    </source>
</evidence>
<dbReference type="Gramene" id="LPERR01G24290.5">
    <property type="protein sequence ID" value="LPERR01G24290.5"/>
    <property type="gene ID" value="LPERR01G24290"/>
</dbReference>
<accession>A0A0D9V4S0</accession>
<dbReference type="GO" id="GO:0005886">
    <property type="term" value="C:plasma membrane"/>
    <property type="evidence" value="ECO:0007669"/>
    <property type="project" value="UniProtKB-SubCell"/>
</dbReference>
<keyword evidence="4 9" id="KW-0812">Transmembrane</keyword>
<keyword evidence="9" id="KW-0406">Ion transport</keyword>
<name>A0A0D9V4S0_9ORYZ</name>
<dbReference type="Proteomes" id="UP000032180">
    <property type="component" value="Chromosome 1"/>
</dbReference>
<dbReference type="AlphaFoldDB" id="A0A0D9V4S0"/>
<reference evidence="10 11" key="1">
    <citation type="submission" date="2012-08" db="EMBL/GenBank/DDBJ databases">
        <title>Oryza genome evolution.</title>
        <authorList>
            <person name="Wing R.A."/>
        </authorList>
    </citation>
    <scope>NUCLEOTIDE SEQUENCE</scope>
</reference>
<evidence type="ECO:0000256" key="4">
    <source>
        <dbReference type="ARBA" id="ARBA00022692"/>
    </source>
</evidence>
<keyword evidence="5 9" id="KW-0967">Endosome</keyword>
<reference evidence="10" key="3">
    <citation type="submission" date="2015-04" db="UniProtKB">
        <authorList>
            <consortium name="EnsemblPlants"/>
        </authorList>
    </citation>
    <scope>IDENTIFICATION</scope>
</reference>
<dbReference type="eggNOG" id="ENOG502QSWV">
    <property type="taxonomic scope" value="Eukaryota"/>
</dbReference>
<evidence type="ECO:0000313" key="10">
    <source>
        <dbReference type="EnsemblPlants" id="LPERR01G24290.5"/>
    </source>
</evidence>
<dbReference type="InterPro" id="IPR037185">
    <property type="entry name" value="EmrE-like"/>
</dbReference>
<dbReference type="Gene3D" id="1.10.3730.20">
    <property type="match status" value="1"/>
</dbReference>
<proteinExistence type="inferred from homology"/>
<feature type="transmembrane region" description="Helical" evidence="9">
    <location>
        <begin position="161"/>
        <end position="180"/>
    </location>
</feature>
<comment type="caution">
    <text evidence="9">Lacks conserved residue(s) required for the propagation of feature annotation.</text>
</comment>
<dbReference type="EnsemblPlants" id="LPERR01G24290.5">
    <property type="protein sequence ID" value="LPERR01G24290.5"/>
    <property type="gene ID" value="LPERR01G24290"/>
</dbReference>
<evidence type="ECO:0000256" key="8">
    <source>
        <dbReference type="ARBA" id="ARBA00025284"/>
    </source>
</evidence>
<dbReference type="GO" id="GO:0015095">
    <property type="term" value="F:magnesium ion transmembrane transporter activity"/>
    <property type="evidence" value="ECO:0007669"/>
    <property type="project" value="UniProtKB-UniRule"/>
</dbReference>
<feature type="transmembrane region" description="Helical" evidence="9">
    <location>
        <begin position="130"/>
        <end position="149"/>
    </location>
</feature>
<sequence length="397" mass="43135">MWESVALTLAGAAGNNVGKVLQKKGTHILPPLSFKLKVIRAYALNRLWISGFLLDMCGAALMLTALSQAPVSVVQPIAGCGLAILCVFSHFYLKESMNGLDWVAITLAGLGTIGEIRIQNCMMCIQWRVIMLPIYFAVHFITSGVGVGGEEQKVDKIPLFNIPWLVLSIVILFVLLNTWLHIYKKQRREQELVSIQNFGIHYSCLLIANIDHALVQTGPEVIEEIIYGLESGILFGISSVISKTGFVMSEMGFPKIVVPAAISCSVGCSAVGFVYQTRGLKHGRAIVVSTCTSVASIVSGVVAGMIALDEHLPTAPTGRFFLLLGWFFIITGVILLVSSTRIIARLPRSVQKFLKSNVERTHSIRRPGSARGKDPIPSTTIHASTLHLLTSPSKEKA</sequence>
<evidence type="ECO:0000313" key="11">
    <source>
        <dbReference type="Proteomes" id="UP000032180"/>
    </source>
</evidence>
<comment type="subunit">
    <text evidence="3 9">Homodimer.</text>
</comment>
<protein>
    <recommendedName>
        <fullName evidence="9">Probable magnesium transporter</fullName>
    </recommendedName>
</protein>
<evidence type="ECO:0000256" key="3">
    <source>
        <dbReference type="ARBA" id="ARBA00011738"/>
    </source>
</evidence>
<dbReference type="FunFam" id="1.10.3730.20:FF:000006">
    <property type="entry name" value="Probable magnesium transporter"/>
    <property type="match status" value="1"/>
</dbReference>
<keyword evidence="9" id="KW-0460">Magnesium</keyword>
<dbReference type="InterPro" id="IPR008521">
    <property type="entry name" value="Mg_trans_NIPA"/>
</dbReference>
<dbReference type="HOGENOM" id="CLU_048190_0_0_1"/>
<dbReference type="SUPFAM" id="SSF103481">
    <property type="entry name" value="Multidrug resistance efflux transporter EmrE"/>
    <property type="match status" value="1"/>
</dbReference>
<feature type="transmembrane region" description="Helical" evidence="9">
    <location>
        <begin position="287"/>
        <end position="308"/>
    </location>
</feature>
<evidence type="ECO:0000256" key="6">
    <source>
        <dbReference type="ARBA" id="ARBA00022989"/>
    </source>
</evidence>
<evidence type="ECO:0000256" key="5">
    <source>
        <dbReference type="ARBA" id="ARBA00022753"/>
    </source>
</evidence>
<feature type="transmembrane region" description="Helical" evidence="9">
    <location>
        <begin position="46"/>
        <end position="66"/>
    </location>
</feature>
<comment type="similarity">
    <text evidence="2 9">Belongs to the NIPA (TC 2.A.7) family.</text>
</comment>
<comment type="function">
    <text evidence="8 9">Acts as a Mg(2+) transporter. Can also transport other divalent cations such as Fe(2+), Sr(2+), Ba(2+), Mn(2+) and Co(2+) but to a much less extent than Mg(2+).</text>
</comment>
<dbReference type="Pfam" id="PF05653">
    <property type="entry name" value="Mg_trans_NIPA"/>
    <property type="match status" value="1"/>
</dbReference>
<evidence type="ECO:0000256" key="2">
    <source>
        <dbReference type="ARBA" id="ARBA00007001"/>
    </source>
</evidence>